<evidence type="ECO:0000313" key="1">
    <source>
        <dbReference type="EMBL" id="KAH1183195.1"/>
    </source>
</evidence>
<accession>A0A9D4B7F7</accession>
<protein>
    <submittedName>
        <fullName evidence="1">Uncharacterized protein</fullName>
    </submittedName>
</protein>
<evidence type="ECO:0000313" key="2">
    <source>
        <dbReference type="Proteomes" id="UP000827986"/>
    </source>
</evidence>
<dbReference type="EMBL" id="JAHDVG010000466">
    <property type="protein sequence ID" value="KAH1183195.1"/>
    <property type="molecule type" value="Genomic_DNA"/>
</dbReference>
<dbReference type="AlphaFoldDB" id="A0A9D4B7F7"/>
<name>A0A9D4B7F7_9SAUR</name>
<gene>
    <name evidence="1" type="ORF">KIL84_004687</name>
</gene>
<keyword evidence="2" id="KW-1185">Reference proteome</keyword>
<sequence length="114" mass="12906">MQNSQGANILVIIEHPVLTCRLGSEYSTTAAREDLSLEMAIFLLQGNRSELFHLHFFLIEDESKARTKNKRKVLMLSRVYASSRTICSEQKLAACLLTAQSLQIERCSMQKTEA</sequence>
<proteinExistence type="predicted"/>
<dbReference type="Proteomes" id="UP000827986">
    <property type="component" value="Unassembled WGS sequence"/>
</dbReference>
<comment type="caution">
    <text evidence="1">The sequence shown here is derived from an EMBL/GenBank/DDBJ whole genome shotgun (WGS) entry which is preliminary data.</text>
</comment>
<organism evidence="1 2">
    <name type="scientific">Mauremys mutica</name>
    <name type="common">yellowpond turtle</name>
    <dbReference type="NCBI Taxonomy" id="74926"/>
    <lineage>
        <taxon>Eukaryota</taxon>
        <taxon>Metazoa</taxon>
        <taxon>Chordata</taxon>
        <taxon>Craniata</taxon>
        <taxon>Vertebrata</taxon>
        <taxon>Euteleostomi</taxon>
        <taxon>Archelosauria</taxon>
        <taxon>Testudinata</taxon>
        <taxon>Testudines</taxon>
        <taxon>Cryptodira</taxon>
        <taxon>Durocryptodira</taxon>
        <taxon>Testudinoidea</taxon>
        <taxon>Geoemydidae</taxon>
        <taxon>Geoemydinae</taxon>
        <taxon>Mauremys</taxon>
    </lineage>
</organism>
<reference evidence="1" key="1">
    <citation type="submission" date="2021-09" db="EMBL/GenBank/DDBJ databases">
        <title>The genome of Mauremys mutica provides insights into the evolution of semi-aquatic lifestyle.</title>
        <authorList>
            <person name="Gong S."/>
            <person name="Gao Y."/>
        </authorList>
    </citation>
    <scope>NUCLEOTIDE SEQUENCE</scope>
    <source>
        <strain evidence="1">MM-2020</strain>
        <tissue evidence="1">Muscle</tissue>
    </source>
</reference>